<feature type="transmembrane region" description="Helical" evidence="6">
    <location>
        <begin position="307"/>
        <end position="334"/>
    </location>
</feature>
<dbReference type="AlphaFoldDB" id="A0A7W2IB96"/>
<organism evidence="8 9">
    <name type="scientific">Rugamonas brunnea</name>
    <dbReference type="NCBI Taxonomy" id="2758569"/>
    <lineage>
        <taxon>Bacteria</taxon>
        <taxon>Pseudomonadati</taxon>
        <taxon>Pseudomonadota</taxon>
        <taxon>Betaproteobacteria</taxon>
        <taxon>Burkholderiales</taxon>
        <taxon>Oxalobacteraceae</taxon>
        <taxon>Telluria group</taxon>
        <taxon>Rugamonas</taxon>
    </lineage>
</organism>
<dbReference type="InterPro" id="IPR038766">
    <property type="entry name" value="Membrane_comp_ABC_pdt"/>
</dbReference>
<feature type="transmembrane region" description="Helical" evidence="6">
    <location>
        <begin position="260"/>
        <end position="280"/>
    </location>
</feature>
<dbReference type="RefSeq" id="WP_182161384.1">
    <property type="nucleotide sequence ID" value="NZ_JACEZT010000004.1"/>
</dbReference>
<feature type="transmembrane region" description="Helical" evidence="6">
    <location>
        <begin position="473"/>
        <end position="492"/>
    </location>
</feature>
<feature type="transmembrane region" description="Helical" evidence="6">
    <location>
        <begin position="802"/>
        <end position="824"/>
    </location>
</feature>
<evidence type="ECO:0000256" key="4">
    <source>
        <dbReference type="ARBA" id="ARBA00022989"/>
    </source>
</evidence>
<feature type="transmembrane region" description="Helical" evidence="6">
    <location>
        <begin position="708"/>
        <end position="735"/>
    </location>
</feature>
<evidence type="ECO:0000256" key="1">
    <source>
        <dbReference type="ARBA" id="ARBA00004651"/>
    </source>
</evidence>
<keyword evidence="9" id="KW-1185">Reference proteome</keyword>
<accession>A0A7W2IB96</accession>
<evidence type="ECO:0000256" key="5">
    <source>
        <dbReference type="ARBA" id="ARBA00023136"/>
    </source>
</evidence>
<comment type="caution">
    <text evidence="8">The sequence shown here is derived from an EMBL/GenBank/DDBJ whole genome shotgun (WGS) entry which is preliminary data.</text>
</comment>
<evidence type="ECO:0000256" key="6">
    <source>
        <dbReference type="SAM" id="Phobius"/>
    </source>
</evidence>
<sequence length="839" mass="89273">MFKLSLYMTLRDWRAGELRFLLLALALSVAALSSVNFFVERMRVGLARDAHQMLAADLVLESDQPLDGAWLAEAQRRGLRSADTVSLFTMAVAGEGGQAASTLVALKSVSEAYPLRGRLRVQLQDGDAVSETPPAPGTVWVDATLQASLRLHIGSTLRIGERSLTVAQVLTAEPDARPAFLALAPRVLMASADLGATGLLQAHAIATHHLLLAGPAEQVSAYERWARDRMAAAPVTKVALNSYASKRGDAGEMLEQTQQFLSLASLLTALLAALAVALAARRFVRRHLDACAMLRCLGLTQSRLTQLFLLEFLLVGLVAGMAGVALGYAGHFALVDWLGQLAPAGLPAPGWAPALQGMAASLILLLGFALPPVLQLRNVPQLRLLRREAAPPQPRALVGYVLGLAMFGGLLAWQTGDPMLGALVGGAFLVGGAAFGLLAWLGLALLKRSRGVFDHAAWRLAVTDMLRQPGASALQVVALALGLTALLLLTVVRADLLAAWTRATPAGAPNQFVINIQPDQRDAIDARLRGYGAPQQQALTRARLLSINGRDALEVVSNDGKGSPARDVRELLERELDIGHAATLPSSDTLTTGDWYGTVEAQGMPAISVEEKFAADLKLKPGDTLQFDVAGQPLQARVANLRKVDWRAHQIGNLLLMHPAAMRGLPATWAVAVHVPADDLMFGTRLARDFPNLTVIDLRAILRQVQRMLAQAVAAVQFLFAFTLAAGVLVLYAALAGSHDLRARQAALLRALGATRGRLAQAQWIEHALTGALAGLLAAAGATLASWVLARYSFHLDWHWSPLLLAVGMVAGAACAMAGGWLGLRHVLNQPPLLGLRSN</sequence>
<feature type="transmembrane region" description="Helical" evidence="6">
    <location>
        <begin position="354"/>
        <end position="374"/>
    </location>
</feature>
<evidence type="ECO:0000313" key="9">
    <source>
        <dbReference type="Proteomes" id="UP000534388"/>
    </source>
</evidence>
<dbReference type="PANTHER" id="PTHR30287">
    <property type="entry name" value="MEMBRANE COMPONENT OF PREDICTED ABC SUPERFAMILY METABOLITE UPTAKE TRANSPORTER"/>
    <property type="match status" value="1"/>
</dbReference>
<feature type="domain" description="ABC3 transporter permease C-terminal" evidence="7">
    <location>
        <begin position="718"/>
        <end position="832"/>
    </location>
</feature>
<feature type="transmembrane region" description="Helical" evidence="6">
    <location>
        <begin position="395"/>
        <end position="413"/>
    </location>
</feature>
<feature type="transmembrane region" description="Helical" evidence="6">
    <location>
        <begin position="419"/>
        <end position="446"/>
    </location>
</feature>
<feature type="domain" description="ABC3 transporter permease C-terminal" evidence="7">
    <location>
        <begin position="263"/>
        <end position="379"/>
    </location>
</feature>
<evidence type="ECO:0000256" key="2">
    <source>
        <dbReference type="ARBA" id="ARBA00022475"/>
    </source>
</evidence>
<dbReference type="Pfam" id="PF02687">
    <property type="entry name" value="FtsX"/>
    <property type="match status" value="2"/>
</dbReference>
<keyword evidence="5 6" id="KW-0472">Membrane</keyword>
<keyword evidence="2" id="KW-1003">Cell membrane</keyword>
<protein>
    <submittedName>
        <fullName evidence="8">FtsX-like permease family protein</fullName>
    </submittedName>
</protein>
<evidence type="ECO:0000313" key="8">
    <source>
        <dbReference type="EMBL" id="MBA5637094.1"/>
    </source>
</evidence>
<dbReference type="Proteomes" id="UP000534388">
    <property type="component" value="Unassembled WGS sequence"/>
</dbReference>
<dbReference type="InterPro" id="IPR003838">
    <property type="entry name" value="ABC3_permease_C"/>
</dbReference>
<feature type="transmembrane region" description="Helical" evidence="6">
    <location>
        <begin position="768"/>
        <end position="790"/>
    </location>
</feature>
<proteinExistence type="predicted"/>
<dbReference type="PANTHER" id="PTHR30287:SF1">
    <property type="entry name" value="INNER MEMBRANE PROTEIN"/>
    <property type="match status" value="1"/>
</dbReference>
<keyword evidence="4 6" id="KW-1133">Transmembrane helix</keyword>
<keyword evidence="3 6" id="KW-0812">Transmembrane</keyword>
<evidence type="ECO:0000256" key="3">
    <source>
        <dbReference type="ARBA" id="ARBA00022692"/>
    </source>
</evidence>
<dbReference type="GO" id="GO:0005886">
    <property type="term" value="C:plasma membrane"/>
    <property type="evidence" value="ECO:0007669"/>
    <property type="project" value="UniProtKB-SubCell"/>
</dbReference>
<name>A0A7W2IB96_9BURK</name>
<gene>
    <name evidence="8" type="ORF">H3H37_08500</name>
</gene>
<dbReference type="EMBL" id="JACEZT010000004">
    <property type="protein sequence ID" value="MBA5637094.1"/>
    <property type="molecule type" value="Genomic_DNA"/>
</dbReference>
<reference evidence="8 9" key="1">
    <citation type="submission" date="2020-07" db="EMBL/GenBank/DDBJ databases">
        <title>Novel species isolated from subtropical streams in China.</title>
        <authorList>
            <person name="Lu H."/>
        </authorList>
    </citation>
    <scope>NUCLEOTIDE SEQUENCE [LARGE SCALE GENOMIC DNA]</scope>
    <source>
        <strain evidence="8 9">LX20W</strain>
    </source>
</reference>
<evidence type="ECO:0000259" key="7">
    <source>
        <dbReference type="Pfam" id="PF02687"/>
    </source>
</evidence>
<comment type="subcellular location">
    <subcellularLocation>
        <location evidence="1">Cell membrane</location>
        <topology evidence="1">Multi-pass membrane protein</topology>
    </subcellularLocation>
</comment>